<evidence type="ECO:0000313" key="2">
    <source>
        <dbReference type="EMBL" id="GGT97585.1"/>
    </source>
</evidence>
<dbReference type="InterPro" id="IPR029058">
    <property type="entry name" value="AB_hydrolase_fold"/>
</dbReference>
<dbReference type="AlphaFoldDB" id="A0A918HSN8"/>
<dbReference type="SUPFAM" id="SSF53474">
    <property type="entry name" value="alpha/beta-Hydrolases"/>
    <property type="match status" value="1"/>
</dbReference>
<accession>A0A918HSN8</accession>
<protein>
    <submittedName>
        <fullName evidence="2">Hydrolase</fullName>
    </submittedName>
</protein>
<dbReference type="Gene3D" id="3.40.50.1820">
    <property type="entry name" value="alpha/beta hydrolase"/>
    <property type="match status" value="1"/>
</dbReference>
<evidence type="ECO:0000259" key="1">
    <source>
        <dbReference type="Pfam" id="PF12697"/>
    </source>
</evidence>
<dbReference type="InterPro" id="IPR000639">
    <property type="entry name" value="Epox_hydrolase-like"/>
</dbReference>
<dbReference type="PRINTS" id="PR00412">
    <property type="entry name" value="EPOXHYDRLASE"/>
</dbReference>
<dbReference type="PANTHER" id="PTHR43798:SF33">
    <property type="entry name" value="HYDROLASE, PUTATIVE (AFU_ORTHOLOGUE AFUA_2G14860)-RELATED"/>
    <property type="match status" value="1"/>
</dbReference>
<dbReference type="InterPro" id="IPR000073">
    <property type="entry name" value="AB_hydrolase_1"/>
</dbReference>
<proteinExistence type="predicted"/>
<dbReference type="Proteomes" id="UP000646776">
    <property type="component" value="Unassembled WGS sequence"/>
</dbReference>
<dbReference type="PANTHER" id="PTHR43798">
    <property type="entry name" value="MONOACYLGLYCEROL LIPASE"/>
    <property type="match status" value="1"/>
</dbReference>
<dbReference type="GO" id="GO:0016787">
    <property type="term" value="F:hydrolase activity"/>
    <property type="evidence" value="ECO:0007669"/>
    <property type="project" value="UniProtKB-KW"/>
</dbReference>
<dbReference type="PRINTS" id="PR00111">
    <property type="entry name" value="ABHYDROLASE"/>
</dbReference>
<dbReference type="InterPro" id="IPR050266">
    <property type="entry name" value="AB_hydrolase_sf"/>
</dbReference>
<evidence type="ECO:0000313" key="3">
    <source>
        <dbReference type="Proteomes" id="UP000646776"/>
    </source>
</evidence>
<dbReference type="EMBL" id="BMSA01000054">
    <property type="protein sequence ID" value="GGT97585.1"/>
    <property type="molecule type" value="Genomic_DNA"/>
</dbReference>
<gene>
    <name evidence="2" type="ORF">GCM10010226_88780</name>
</gene>
<feature type="domain" description="AB hydrolase-1" evidence="1">
    <location>
        <begin position="27"/>
        <end position="256"/>
    </location>
</feature>
<keyword evidence="3" id="KW-1185">Reference proteome</keyword>
<sequence length="266" mass="28401">MNQEFLATPHSVRFTRYGLPGRGTLAFVHGFLDNSLVWHEVIVQMRSQDWQIIAVDLQGTGRSSISSAETLQSYADQTLAAIASVTTNPEAPLVVVGHSMGGAVAELVALHEPAGLAGLVLITPAVLSGYPLSEKQTAALRATALDRDPQAARTARTTMSTTLRPESLQVLIDAHLGTPAATALEQLAAWTGGHPEGERASSVRVPTLIMASDDTFFTYDLIRDGVVNRFHNAEMTRVSDAGHWPHVEQPAVVAAALDAFLAQNCC</sequence>
<reference evidence="2" key="1">
    <citation type="journal article" date="2014" name="Int. J. Syst. Evol. Microbiol.">
        <title>Complete genome sequence of Corynebacterium casei LMG S-19264T (=DSM 44701T), isolated from a smear-ripened cheese.</title>
        <authorList>
            <consortium name="US DOE Joint Genome Institute (JGI-PGF)"/>
            <person name="Walter F."/>
            <person name="Albersmeier A."/>
            <person name="Kalinowski J."/>
            <person name="Ruckert C."/>
        </authorList>
    </citation>
    <scope>NUCLEOTIDE SEQUENCE</scope>
    <source>
        <strain evidence="2">JCM 4125</strain>
    </source>
</reference>
<name>A0A918HSN8_9ACTN</name>
<comment type="caution">
    <text evidence="2">The sequence shown here is derived from an EMBL/GenBank/DDBJ whole genome shotgun (WGS) entry which is preliminary data.</text>
</comment>
<dbReference type="GO" id="GO:0016020">
    <property type="term" value="C:membrane"/>
    <property type="evidence" value="ECO:0007669"/>
    <property type="project" value="TreeGrafter"/>
</dbReference>
<dbReference type="Pfam" id="PF12697">
    <property type="entry name" value="Abhydrolase_6"/>
    <property type="match status" value="1"/>
</dbReference>
<dbReference type="RefSeq" id="WP_268255365.1">
    <property type="nucleotide sequence ID" value="NZ_BMSA01000054.1"/>
</dbReference>
<reference evidence="2" key="2">
    <citation type="submission" date="2020-09" db="EMBL/GenBank/DDBJ databases">
        <authorList>
            <person name="Sun Q."/>
            <person name="Ohkuma M."/>
        </authorList>
    </citation>
    <scope>NUCLEOTIDE SEQUENCE</scope>
    <source>
        <strain evidence="2">JCM 4125</strain>
    </source>
</reference>
<organism evidence="2 3">
    <name type="scientific">Streptomyces phaeofaciens</name>
    <dbReference type="NCBI Taxonomy" id="68254"/>
    <lineage>
        <taxon>Bacteria</taxon>
        <taxon>Bacillati</taxon>
        <taxon>Actinomycetota</taxon>
        <taxon>Actinomycetes</taxon>
        <taxon>Kitasatosporales</taxon>
        <taxon>Streptomycetaceae</taxon>
        <taxon>Streptomyces</taxon>
    </lineage>
</organism>
<keyword evidence="2" id="KW-0378">Hydrolase</keyword>